<dbReference type="EMBL" id="AZHX01000031">
    <property type="protein sequence ID" value="ETX09205.1"/>
    <property type="molecule type" value="Genomic_DNA"/>
</dbReference>
<gene>
    <name evidence="1" type="ORF">ETSY2_00870</name>
</gene>
<protein>
    <submittedName>
        <fullName evidence="1">Uncharacterized protein</fullName>
    </submittedName>
</protein>
<dbReference type="HOGENOM" id="CLU_2551995_0_0_7"/>
<organism evidence="1 2">
    <name type="scientific">Candidatus Entotheonella gemina</name>
    <dbReference type="NCBI Taxonomy" id="1429439"/>
    <lineage>
        <taxon>Bacteria</taxon>
        <taxon>Pseudomonadati</taxon>
        <taxon>Nitrospinota/Tectimicrobiota group</taxon>
        <taxon>Candidatus Tectimicrobiota</taxon>
        <taxon>Candidatus Entotheonellia</taxon>
        <taxon>Candidatus Entotheonellales</taxon>
        <taxon>Candidatus Entotheonellaceae</taxon>
        <taxon>Candidatus Entotheonella</taxon>
    </lineage>
</organism>
<evidence type="ECO:0000313" key="1">
    <source>
        <dbReference type="EMBL" id="ETX09205.1"/>
    </source>
</evidence>
<dbReference type="Proteomes" id="UP000019140">
    <property type="component" value="Unassembled WGS sequence"/>
</dbReference>
<sequence>MSVFKVEAYTQGQPVFFMHKNATERGYDVSSLEISRYFKTPEEIEEWERLMREEVGLAISGNELIASGGSCCGTRGGMCDAD</sequence>
<name>W4MG89_9BACT</name>
<dbReference type="AlphaFoldDB" id="W4MG89"/>
<reference evidence="1 2" key="1">
    <citation type="journal article" date="2014" name="Nature">
        <title>An environmental bacterial taxon with a large and distinct metabolic repertoire.</title>
        <authorList>
            <person name="Wilson M.C."/>
            <person name="Mori T."/>
            <person name="Ruckert C."/>
            <person name="Uria A.R."/>
            <person name="Helf M.J."/>
            <person name="Takada K."/>
            <person name="Gernert C."/>
            <person name="Steffens U.A."/>
            <person name="Heycke N."/>
            <person name="Schmitt S."/>
            <person name="Rinke C."/>
            <person name="Helfrich E.J."/>
            <person name="Brachmann A.O."/>
            <person name="Gurgui C."/>
            <person name="Wakimoto T."/>
            <person name="Kracht M."/>
            <person name="Crusemann M."/>
            <person name="Hentschel U."/>
            <person name="Abe I."/>
            <person name="Matsunaga S."/>
            <person name="Kalinowski J."/>
            <person name="Takeyama H."/>
            <person name="Piel J."/>
        </authorList>
    </citation>
    <scope>NUCLEOTIDE SEQUENCE [LARGE SCALE GENOMIC DNA]</scope>
    <source>
        <strain evidence="2">TSY2</strain>
    </source>
</reference>
<keyword evidence="2" id="KW-1185">Reference proteome</keyword>
<accession>W4MG89</accession>
<comment type="caution">
    <text evidence="1">The sequence shown here is derived from an EMBL/GenBank/DDBJ whole genome shotgun (WGS) entry which is preliminary data.</text>
</comment>
<proteinExistence type="predicted"/>
<evidence type="ECO:0000313" key="2">
    <source>
        <dbReference type="Proteomes" id="UP000019140"/>
    </source>
</evidence>